<reference evidence="1" key="1">
    <citation type="submission" date="2020-07" db="EMBL/GenBank/DDBJ databases">
        <title>Clarias magur genome sequencing, assembly and annotation.</title>
        <authorList>
            <person name="Kushwaha B."/>
            <person name="Kumar R."/>
            <person name="Das P."/>
            <person name="Joshi C.G."/>
            <person name="Kumar D."/>
            <person name="Nagpure N.S."/>
            <person name="Pandey M."/>
            <person name="Agarwal S."/>
            <person name="Srivastava S."/>
            <person name="Singh M."/>
            <person name="Sahoo L."/>
            <person name="Jayasankar P."/>
            <person name="Meher P.K."/>
            <person name="Koringa P.G."/>
            <person name="Iquebal M.A."/>
            <person name="Das S.P."/>
            <person name="Bit A."/>
            <person name="Patnaik S."/>
            <person name="Patel N."/>
            <person name="Shah T.M."/>
            <person name="Hinsu A."/>
            <person name="Jena J.K."/>
        </authorList>
    </citation>
    <scope>NUCLEOTIDE SEQUENCE</scope>
    <source>
        <strain evidence="1">CIFAMagur01</strain>
        <tissue evidence="1">Testis</tissue>
    </source>
</reference>
<accession>A0A8J4T348</accession>
<dbReference type="Proteomes" id="UP000727407">
    <property type="component" value="Unassembled WGS sequence"/>
</dbReference>
<feature type="non-terminal residue" evidence="1">
    <location>
        <position position="237"/>
    </location>
</feature>
<name>A0A8J4T348_CLAMG</name>
<keyword evidence="2" id="KW-1185">Reference proteome</keyword>
<gene>
    <name evidence="1" type="ORF">DAT39_022463</name>
</gene>
<organism evidence="1 2">
    <name type="scientific">Clarias magur</name>
    <name type="common">Asian catfish</name>
    <name type="synonym">Macropteronotus magur</name>
    <dbReference type="NCBI Taxonomy" id="1594786"/>
    <lineage>
        <taxon>Eukaryota</taxon>
        <taxon>Metazoa</taxon>
        <taxon>Chordata</taxon>
        <taxon>Craniata</taxon>
        <taxon>Vertebrata</taxon>
        <taxon>Euteleostomi</taxon>
        <taxon>Actinopterygii</taxon>
        <taxon>Neopterygii</taxon>
        <taxon>Teleostei</taxon>
        <taxon>Ostariophysi</taxon>
        <taxon>Siluriformes</taxon>
        <taxon>Clariidae</taxon>
        <taxon>Clarias</taxon>
    </lineage>
</organism>
<dbReference type="AlphaFoldDB" id="A0A8J4T348"/>
<proteinExistence type="predicted"/>
<protein>
    <submittedName>
        <fullName evidence="1">Uncharacterized protein</fullName>
    </submittedName>
</protein>
<comment type="caution">
    <text evidence="1">The sequence shown here is derived from an EMBL/GenBank/DDBJ whole genome shotgun (WGS) entry which is preliminary data.</text>
</comment>
<evidence type="ECO:0000313" key="2">
    <source>
        <dbReference type="Proteomes" id="UP000727407"/>
    </source>
</evidence>
<sequence>SLSYQETSIGMHLYHNSFLDYDDFSALDQYLFGQESVADSRDTNSRDTHLIAGLKFPQVLDTNVLEEGSVHSQHGEQEQDTCLKCFISCTDSGFTCWTISLNMSHRRDIHVADWMLIKRERILEEKGESDARETDKVHCMSTAIRLVAWCNKRYKRVSGVMRGLLTTLVAQNEAIDANNLTSKTLAVSCGRYHSVGRRRAVQTTKQMLRKNQDTWRALLAYRLTPLSHGLSLQISGL</sequence>
<evidence type="ECO:0000313" key="1">
    <source>
        <dbReference type="EMBL" id="KAF5886680.1"/>
    </source>
</evidence>
<dbReference type="OrthoDB" id="775972at2759"/>
<dbReference type="EMBL" id="QNUK01001164">
    <property type="protein sequence ID" value="KAF5886680.1"/>
    <property type="molecule type" value="Genomic_DNA"/>
</dbReference>